<proteinExistence type="predicted"/>
<evidence type="ECO:0000313" key="1">
    <source>
        <dbReference type="EMBL" id="JAD73507.1"/>
    </source>
</evidence>
<organism evidence="1">
    <name type="scientific">Arundo donax</name>
    <name type="common">Giant reed</name>
    <name type="synonym">Donax arundinaceus</name>
    <dbReference type="NCBI Taxonomy" id="35708"/>
    <lineage>
        <taxon>Eukaryota</taxon>
        <taxon>Viridiplantae</taxon>
        <taxon>Streptophyta</taxon>
        <taxon>Embryophyta</taxon>
        <taxon>Tracheophyta</taxon>
        <taxon>Spermatophyta</taxon>
        <taxon>Magnoliopsida</taxon>
        <taxon>Liliopsida</taxon>
        <taxon>Poales</taxon>
        <taxon>Poaceae</taxon>
        <taxon>PACMAD clade</taxon>
        <taxon>Arundinoideae</taxon>
        <taxon>Arundineae</taxon>
        <taxon>Arundo</taxon>
    </lineage>
</organism>
<accession>A0A0A9CPU0</accession>
<reference evidence="1" key="2">
    <citation type="journal article" date="2015" name="Data Brief">
        <title>Shoot transcriptome of the giant reed, Arundo donax.</title>
        <authorList>
            <person name="Barrero R.A."/>
            <person name="Guerrero F.D."/>
            <person name="Moolhuijzen P."/>
            <person name="Goolsby J.A."/>
            <person name="Tidwell J."/>
            <person name="Bellgard S.E."/>
            <person name="Bellgard M.I."/>
        </authorList>
    </citation>
    <scope>NUCLEOTIDE SEQUENCE</scope>
    <source>
        <tissue evidence="1">Shoot tissue taken approximately 20 cm above the soil surface</tissue>
    </source>
</reference>
<dbReference type="AlphaFoldDB" id="A0A0A9CPU0"/>
<sequence length="60" mass="7008">MVEKVFKAPKCSTIKSLVYLQEIAVIDIYAGSMGLWIRVCGRWSGIHLNSERGRRDYYWL</sequence>
<dbReference type="EMBL" id="GBRH01224388">
    <property type="protein sequence ID" value="JAD73507.1"/>
    <property type="molecule type" value="Transcribed_RNA"/>
</dbReference>
<protein>
    <submittedName>
        <fullName evidence="1">Uncharacterized protein</fullName>
    </submittedName>
</protein>
<reference evidence="1" key="1">
    <citation type="submission" date="2014-09" db="EMBL/GenBank/DDBJ databases">
        <authorList>
            <person name="Magalhaes I.L.F."/>
            <person name="Oliveira U."/>
            <person name="Santos F.R."/>
            <person name="Vidigal T.H.D.A."/>
            <person name="Brescovit A.D."/>
            <person name="Santos A.J."/>
        </authorList>
    </citation>
    <scope>NUCLEOTIDE SEQUENCE</scope>
    <source>
        <tissue evidence="1">Shoot tissue taken approximately 20 cm above the soil surface</tissue>
    </source>
</reference>
<name>A0A0A9CPU0_ARUDO</name>